<organism evidence="1">
    <name type="scientific">Siphoviridae sp. cttaA39</name>
    <dbReference type="NCBI Taxonomy" id="2827960"/>
    <lineage>
        <taxon>Viruses</taxon>
        <taxon>Duplodnaviria</taxon>
        <taxon>Heunggongvirae</taxon>
        <taxon>Uroviricota</taxon>
        <taxon>Caudoviricetes</taxon>
    </lineage>
</organism>
<sequence length="64" mass="7620">MLGRTYCSIGLKSGNILENIWYREDFKTSLDNKEEFISARKDEDTSKLYIRISEIEFIDIIRKI</sequence>
<accession>A0A8S5TMU4</accession>
<proteinExistence type="predicted"/>
<protein>
    <submittedName>
        <fullName evidence="1">Uncharacterized protein</fullName>
    </submittedName>
</protein>
<reference evidence="1" key="1">
    <citation type="journal article" date="2021" name="Proc. Natl. Acad. Sci. U.S.A.">
        <title>A Catalog of Tens of Thousands of Viruses from Human Metagenomes Reveals Hidden Associations with Chronic Diseases.</title>
        <authorList>
            <person name="Tisza M.J."/>
            <person name="Buck C.B."/>
        </authorList>
    </citation>
    <scope>NUCLEOTIDE SEQUENCE</scope>
    <source>
        <strain evidence="1">CttaA39</strain>
    </source>
</reference>
<dbReference type="EMBL" id="BK032860">
    <property type="protein sequence ID" value="DAF64454.1"/>
    <property type="molecule type" value="Genomic_DNA"/>
</dbReference>
<evidence type="ECO:0000313" key="1">
    <source>
        <dbReference type="EMBL" id="DAF64454.1"/>
    </source>
</evidence>
<name>A0A8S5TMU4_9CAUD</name>